<dbReference type="CDD" id="cd19946">
    <property type="entry name" value="GlpA-like_Fer2_BFD-like"/>
    <property type="match status" value="1"/>
</dbReference>
<dbReference type="PATRIC" id="fig|1123384.7.peg.1941"/>
<dbReference type="PANTHER" id="PTHR42720">
    <property type="entry name" value="GLYCEROL-3-PHOSPHATE DEHYDROGENASE"/>
    <property type="match status" value="1"/>
</dbReference>
<feature type="domain" description="FAD dependent oxidoreductase" evidence="1">
    <location>
        <begin position="2"/>
        <end position="354"/>
    </location>
</feature>
<reference evidence="3 4" key="1">
    <citation type="submission" date="2014-01" db="EMBL/GenBank/DDBJ databases">
        <title>Genome sequencing of Thermotog hypogea.</title>
        <authorList>
            <person name="Zhang X."/>
            <person name="Alvare G."/>
            <person name="Fristensky B."/>
            <person name="Chen L."/>
            <person name="Suen T."/>
            <person name="Chen Q."/>
            <person name="Ma K."/>
        </authorList>
    </citation>
    <scope>NUCLEOTIDE SEQUENCE [LARGE SCALE GENOMIC DNA]</scope>
    <source>
        <strain evidence="3 4">DSM 11164</strain>
    </source>
</reference>
<dbReference type="InterPro" id="IPR007419">
    <property type="entry name" value="BFD-like_2Fe2S-bd_dom"/>
</dbReference>
<gene>
    <name evidence="3" type="ORF">AJ81_09645</name>
</gene>
<accession>A0A0X1KT79</accession>
<dbReference type="InterPro" id="IPR052745">
    <property type="entry name" value="G3P_Oxidase/Oxidoreductase"/>
</dbReference>
<feature type="domain" description="BFD-like [2Fe-2S]-binding" evidence="2">
    <location>
        <begin position="402"/>
        <end position="453"/>
    </location>
</feature>
<dbReference type="OrthoDB" id="9801699at2"/>
<protein>
    <submittedName>
        <fullName evidence="3">Ferredoxin</fullName>
    </submittedName>
</protein>
<dbReference type="Pfam" id="PF04324">
    <property type="entry name" value="Fer2_BFD"/>
    <property type="match status" value="1"/>
</dbReference>
<proteinExistence type="predicted"/>
<dbReference type="InterPro" id="IPR036188">
    <property type="entry name" value="FAD/NAD-bd_sf"/>
</dbReference>
<dbReference type="AlphaFoldDB" id="A0A0X1KT79"/>
<sequence>MRVAVIGAGVVGSLIARELCKYDVEVLLIEKNLDVGWGVTKANSAILHAGYDDPVGSVRARFCSVGNAMYTELSRELDFEIKRTGSYVLAFNDEETAVLHKLLVQGEKNGVPNLSIHDRETILSREPRINPEVKMGLWAPTAGITEPWMVAIAAVENALENGLKLFLNEEVVDFEKQGNRIVGVITNKQVHRVDVVINAAGLFADEVAKLAGAEYVPLHPRKGQYILLDKKLGNSVRSVIFPTPTEKSKGILVLPTIDGGLLLGPTAEDLPSDRKNDLTTTNEGIQSVKDFVLKLVPEIDFSLVVKTFAGLRPESPQKDFFIGKSEIVPNFVNAMAMRSPGLTAAPAIAKYIAEEVLQQQMRINLTTKKGFKPERKGIRKYAELSLEEWQRAVKENPSAGRMICFCNEVTEAEIVEAIRRGARTLDGVKFRTRAMFGRCQGDFCMSKILKILERELKTDASQIVLKSPNSWVVDGKVRE</sequence>
<dbReference type="PaxDb" id="1123384-AJ81_09645"/>
<evidence type="ECO:0000259" key="2">
    <source>
        <dbReference type="Pfam" id="PF04324"/>
    </source>
</evidence>
<dbReference type="RefSeq" id="WP_031502493.1">
    <property type="nucleotide sequence ID" value="NC_022795.1"/>
</dbReference>
<dbReference type="InterPro" id="IPR006076">
    <property type="entry name" value="FAD-dep_OxRdtase"/>
</dbReference>
<evidence type="ECO:0000313" key="3">
    <source>
        <dbReference type="EMBL" id="AJC74396.1"/>
    </source>
</evidence>
<name>A0A0X1KT79_9THEM</name>
<dbReference type="Gene3D" id="3.50.50.60">
    <property type="entry name" value="FAD/NAD(P)-binding domain"/>
    <property type="match status" value="1"/>
</dbReference>
<dbReference type="InterPro" id="IPR041854">
    <property type="entry name" value="BFD-like_2Fe2S-bd_dom_sf"/>
</dbReference>
<organism evidence="3 4">
    <name type="scientific">Pseudothermotoga hypogea DSM 11164 = NBRC 106472</name>
    <dbReference type="NCBI Taxonomy" id="1123384"/>
    <lineage>
        <taxon>Bacteria</taxon>
        <taxon>Thermotogati</taxon>
        <taxon>Thermotogota</taxon>
        <taxon>Thermotogae</taxon>
        <taxon>Thermotogales</taxon>
        <taxon>Thermotogaceae</taxon>
        <taxon>Pseudothermotoga</taxon>
    </lineage>
</organism>
<evidence type="ECO:0000313" key="4">
    <source>
        <dbReference type="Proteomes" id="UP000077469"/>
    </source>
</evidence>
<dbReference type="STRING" id="1123384.AJ81_09645"/>
<dbReference type="Gene3D" id="1.10.10.1100">
    <property type="entry name" value="BFD-like [2Fe-2S]-binding domain"/>
    <property type="match status" value="1"/>
</dbReference>
<evidence type="ECO:0000259" key="1">
    <source>
        <dbReference type="Pfam" id="PF01266"/>
    </source>
</evidence>
<dbReference type="KEGG" id="phy:AJ81_09645"/>
<dbReference type="Proteomes" id="UP000077469">
    <property type="component" value="Chromosome"/>
</dbReference>
<dbReference type="Gene3D" id="3.30.9.10">
    <property type="entry name" value="D-Amino Acid Oxidase, subunit A, domain 2"/>
    <property type="match status" value="1"/>
</dbReference>
<dbReference type="SUPFAM" id="SSF51905">
    <property type="entry name" value="FAD/NAD(P)-binding domain"/>
    <property type="match status" value="1"/>
</dbReference>
<keyword evidence="4" id="KW-1185">Reference proteome</keyword>
<dbReference type="EMBL" id="CP007141">
    <property type="protein sequence ID" value="AJC74396.1"/>
    <property type="molecule type" value="Genomic_DNA"/>
</dbReference>
<dbReference type="SUPFAM" id="SSF54373">
    <property type="entry name" value="FAD-linked reductases, C-terminal domain"/>
    <property type="match status" value="1"/>
</dbReference>
<dbReference type="PANTHER" id="PTHR42720:SF1">
    <property type="entry name" value="GLYCEROL 3-PHOSPHATE OXIDASE"/>
    <property type="match status" value="1"/>
</dbReference>
<dbReference type="Pfam" id="PF01266">
    <property type="entry name" value="DAO"/>
    <property type="match status" value="1"/>
</dbReference>